<reference evidence="8" key="1">
    <citation type="submission" date="2021-02" db="EMBL/GenBank/DDBJ databases">
        <authorList>
            <person name="Dougan E. K."/>
            <person name="Rhodes N."/>
            <person name="Thang M."/>
            <person name="Chan C."/>
        </authorList>
    </citation>
    <scope>NUCLEOTIDE SEQUENCE</scope>
</reference>
<keyword evidence="9" id="KW-1185">Reference proteome</keyword>
<dbReference type="GO" id="GO:0005737">
    <property type="term" value="C:cytoplasm"/>
    <property type="evidence" value="ECO:0007669"/>
    <property type="project" value="UniProtKB-ARBA"/>
</dbReference>
<evidence type="ECO:0000256" key="2">
    <source>
        <dbReference type="ARBA" id="ARBA00005227"/>
    </source>
</evidence>
<evidence type="ECO:0000256" key="6">
    <source>
        <dbReference type="ARBA" id="ARBA00023136"/>
    </source>
</evidence>
<feature type="chain" id="PRO_5033106738" description="Transmembrane 9 superfamily member" evidence="7">
    <location>
        <begin position="26"/>
        <end position="620"/>
    </location>
</feature>
<evidence type="ECO:0000256" key="7">
    <source>
        <dbReference type="RuleBase" id="RU363079"/>
    </source>
</evidence>
<dbReference type="PANTHER" id="PTHR10766:SF111">
    <property type="entry name" value="TRANSMEMBRANE 9 SUPERFAMILY MEMBER 2"/>
    <property type="match status" value="1"/>
</dbReference>
<feature type="transmembrane region" description="Helical" evidence="7">
    <location>
        <begin position="354"/>
        <end position="374"/>
    </location>
</feature>
<evidence type="ECO:0000256" key="4">
    <source>
        <dbReference type="ARBA" id="ARBA00022729"/>
    </source>
</evidence>
<dbReference type="Pfam" id="PF02990">
    <property type="entry name" value="EMP70"/>
    <property type="match status" value="1"/>
</dbReference>
<keyword evidence="5 7" id="KW-1133">Transmembrane helix</keyword>
<dbReference type="GO" id="GO:0072657">
    <property type="term" value="P:protein localization to membrane"/>
    <property type="evidence" value="ECO:0007669"/>
    <property type="project" value="TreeGrafter"/>
</dbReference>
<dbReference type="AlphaFoldDB" id="A0A812R6G6"/>
<sequence length="620" mass="70375">MSSRLRAAMMRRILLCLPLFHAAFALYLPGLAPYEYKSEEEVELKVNKLTSAKTQLPYSYYTLAFCTPTDGVKATTENLGEQMMGDVVETSAYKIKFMEEKTCEKLCAKTLTKQEKDKFRNMIADEYLVNWMVDNLPAATKYSQTGSDYSYMNGFLLGIAQKGKYYLHNHVSLDLEYHSNPEKYEGFRIVGFQVEPRSSTPRGGEPDCSTSAVAFDLDSSDDVVFSYSVHWTESQVRWASRWDAYLKVQGQGQIHWFAILNSLMILLFLSGMVAMILLRTLHRDIATYNQVPTEEEAKEETGWKLVHGDVFRKPQYSTLLCVVTGSGMQLLGMSVVTIVFALLGFLSPAHRGSLLQSMMLLFTLMGVLGGYTSARLCKVFDGDEGRWKMTTFMQAFLFPGLFFGIFFVLNLCIWGEKSSGAVAFTTLFAILVLWFGVSVPLVFFGAYTGFKRDRVELPVRTNQIPRAIPDQPWYMQPLATSLVGGILPFGAVFTELFFIMSSIWLHEFYYLFGFLALVLLIVMVTCAEISIALTYFQLTSEDYRWWWTAFAASGSSGLYVFLYSIMYFNSRLQIRHWVSILMYFGYMFIMSSIFALVSGAVGFLSTFQFVKGIYGSIKID</sequence>
<feature type="transmembrane region" description="Helical" evidence="7">
    <location>
        <begin position="395"/>
        <end position="415"/>
    </location>
</feature>
<feature type="transmembrane region" description="Helical" evidence="7">
    <location>
        <begin position="510"/>
        <end position="533"/>
    </location>
</feature>
<comment type="subcellular location">
    <subcellularLocation>
        <location evidence="1">Membrane</location>
        <topology evidence="1">Multi-pass membrane protein</topology>
    </subcellularLocation>
</comment>
<evidence type="ECO:0000256" key="5">
    <source>
        <dbReference type="ARBA" id="ARBA00022989"/>
    </source>
</evidence>
<dbReference type="GO" id="GO:0016020">
    <property type="term" value="C:membrane"/>
    <property type="evidence" value="ECO:0007669"/>
    <property type="project" value="UniProtKB-SubCell"/>
</dbReference>
<feature type="transmembrane region" description="Helical" evidence="7">
    <location>
        <begin position="319"/>
        <end position="342"/>
    </location>
</feature>
<keyword evidence="4 7" id="KW-0732">Signal</keyword>
<dbReference type="PANTHER" id="PTHR10766">
    <property type="entry name" value="TRANSMEMBRANE 9 SUPERFAMILY PROTEIN"/>
    <property type="match status" value="1"/>
</dbReference>
<keyword evidence="3 7" id="KW-0812">Transmembrane</keyword>
<name>A0A812R6G6_9DINO</name>
<feature type="transmembrane region" description="Helical" evidence="7">
    <location>
        <begin position="256"/>
        <end position="278"/>
    </location>
</feature>
<keyword evidence="6 7" id="KW-0472">Membrane</keyword>
<proteinExistence type="inferred from homology"/>
<organism evidence="8 9">
    <name type="scientific">Symbiodinium necroappetens</name>
    <dbReference type="NCBI Taxonomy" id="1628268"/>
    <lineage>
        <taxon>Eukaryota</taxon>
        <taxon>Sar</taxon>
        <taxon>Alveolata</taxon>
        <taxon>Dinophyceae</taxon>
        <taxon>Suessiales</taxon>
        <taxon>Symbiodiniaceae</taxon>
        <taxon>Symbiodinium</taxon>
    </lineage>
</organism>
<comment type="caution">
    <text evidence="8">The sequence shown here is derived from an EMBL/GenBank/DDBJ whole genome shotgun (WGS) entry which is preliminary data.</text>
</comment>
<evidence type="ECO:0000313" key="9">
    <source>
        <dbReference type="Proteomes" id="UP000601435"/>
    </source>
</evidence>
<feature type="signal peptide" evidence="7">
    <location>
        <begin position="1"/>
        <end position="25"/>
    </location>
</feature>
<feature type="transmembrane region" description="Helical" evidence="7">
    <location>
        <begin position="545"/>
        <end position="568"/>
    </location>
</feature>
<feature type="transmembrane region" description="Helical" evidence="7">
    <location>
        <begin position="580"/>
        <end position="604"/>
    </location>
</feature>
<protein>
    <recommendedName>
        <fullName evidence="7">Transmembrane 9 superfamily member</fullName>
    </recommendedName>
</protein>
<dbReference type="EMBL" id="CAJNJA010018355">
    <property type="protein sequence ID" value="CAE7421052.1"/>
    <property type="molecule type" value="Genomic_DNA"/>
</dbReference>
<dbReference type="Proteomes" id="UP000601435">
    <property type="component" value="Unassembled WGS sequence"/>
</dbReference>
<feature type="transmembrane region" description="Helical" evidence="7">
    <location>
        <begin position="421"/>
        <end position="444"/>
    </location>
</feature>
<feature type="transmembrane region" description="Helical" evidence="7">
    <location>
        <begin position="482"/>
        <end position="504"/>
    </location>
</feature>
<evidence type="ECO:0000256" key="1">
    <source>
        <dbReference type="ARBA" id="ARBA00004141"/>
    </source>
</evidence>
<evidence type="ECO:0000313" key="8">
    <source>
        <dbReference type="EMBL" id="CAE7421052.1"/>
    </source>
</evidence>
<dbReference type="InterPro" id="IPR004240">
    <property type="entry name" value="EMP70"/>
</dbReference>
<evidence type="ECO:0000256" key="3">
    <source>
        <dbReference type="ARBA" id="ARBA00022692"/>
    </source>
</evidence>
<dbReference type="OrthoDB" id="1666796at2759"/>
<comment type="similarity">
    <text evidence="2 7">Belongs to the nonaspanin (TM9SF) (TC 9.A.2) family.</text>
</comment>
<accession>A0A812R6G6</accession>
<gene>
    <name evidence="8" type="primary">TMN7</name>
    <name evidence="8" type="ORF">SNEC2469_LOCUS11554</name>
</gene>